<proteinExistence type="predicted"/>
<evidence type="ECO:0000313" key="2">
    <source>
        <dbReference type="EMBL" id="KAH1046427.1"/>
    </source>
</evidence>
<dbReference type="Proteomes" id="UP000828251">
    <property type="component" value="Unassembled WGS sequence"/>
</dbReference>
<feature type="coiled-coil region" evidence="1">
    <location>
        <begin position="7"/>
        <end position="34"/>
    </location>
</feature>
<dbReference type="AlphaFoldDB" id="A0A9D3ZLJ8"/>
<gene>
    <name evidence="2" type="ORF">J1N35_037211</name>
</gene>
<evidence type="ECO:0000313" key="3">
    <source>
        <dbReference type="Proteomes" id="UP000828251"/>
    </source>
</evidence>
<accession>A0A9D3ZLJ8</accession>
<keyword evidence="1" id="KW-0175">Coiled coil</keyword>
<comment type="caution">
    <text evidence="2">The sequence shown here is derived from an EMBL/GenBank/DDBJ whole genome shotgun (WGS) entry which is preliminary data.</text>
</comment>
<sequence>MATRGVTTRLQKDMRVMQNELAQLQVEFTQLDVRIDVRLKDLQERIKSEFHSKVRSGLRSEIHSLLKQYFGQTLPTAVTGLVSNKGKGILGGFPLNFSTNEHLVVSPMLDLRHIGVSFRGGTLDAMTNPFQVDCPHFDGGNFKGWWSKLKQHFKVEGVGDHAKVENIVLGPSRKGLLGGGGIGPVKPLFPTPKADQDTDVKSPTFKDFQNYPEQLEIVDQANETPTLVLPLHAL</sequence>
<dbReference type="EMBL" id="JAIQCV010000011">
    <property type="protein sequence ID" value="KAH1046427.1"/>
    <property type="molecule type" value="Genomic_DNA"/>
</dbReference>
<dbReference type="OrthoDB" id="1002571at2759"/>
<organism evidence="2 3">
    <name type="scientific">Gossypium stocksii</name>
    <dbReference type="NCBI Taxonomy" id="47602"/>
    <lineage>
        <taxon>Eukaryota</taxon>
        <taxon>Viridiplantae</taxon>
        <taxon>Streptophyta</taxon>
        <taxon>Embryophyta</taxon>
        <taxon>Tracheophyta</taxon>
        <taxon>Spermatophyta</taxon>
        <taxon>Magnoliopsida</taxon>
        <taxon>eudicotyledons</taxon>
        <taxon>Gunneridae</taxon>
        <taxon>Pentapetalae</taxon>
        <taxon>rosids</taxon>
        <taxon>malvids</taxon>
        <taxon>Malvales</taxon>
        <taxon>Malvaceae</taxon>
        <taxon>Malvoideae</taxon>
        <taxon>Gossypium</taxon>
    </lineage>
</organism>
<keyword evidence="3" id="KW-1185">Reference proteome</keyword>
<reference evidence="2 3" key="1">
    <citation type="journal article" date="2021" name="Plant Biotechnol. J.">
        <title>Multi-omics assisted identification of the key and species-specific regulatory components of drought-tolerant mechanisms in Gossypium stocksii.</title>
        <authorList>
            <person name="Yu D."/>
            <person name="Ke L."/>
            <person name="Zhang D."/>
            <person name="Wu Y."/>
            <person name="Sun Y."/>
            <person name="Mei J."/>
            <person name="Sun J."/>
            <person name="Sun Y."/>
        </authorList>
    </citation>
    <scope>NUCLEOTIDE SEQUENCE [LARGE SCALE GENOMIC DNA]</scope>
    <source>
        <strain evidence="3">cv. E1</strain>
        <tissue evidence="2">Leaf</tissue>
    </source>
</reference>
<name>A0A9D3ZLJ8_9ROSI</name>
<protein>
    <submittedName>
        <fullName evidence="2">Uncharacterized protein</fullName>
    </submittedName>
</protein>
<evidence type="ECO:0000256" key="1">
    <source>
        <dbReference type="SAM" id="Coils"/>
    </source>
</evidence>